<evidence type="ECO:0000256" key="6">
    <source>
        <dbReference type="ARBA" id="ARBA00023316"/>
    </source>
</evidence>
<evidence type="ECO:0000256" key="7">
    <source>
        <dbReference type="PROSITE-ProRule" id="PRU01373"/>
    </source>
</evidence>
<keyword evidence="10" id="KW-1185">Reference proteome</keyword>
<dbReference type="OrthoDB" id="9787225at2"/>
<dbReference type="SUPFAM" id="SSF141523">
    <property type="entry name" value="L,D-transpeptidase catalytic domain-like"/>
    <property type="match status" value="1"/>
</dbReference>
<dbReference type="GO" id="GO:0009252">
    <property type="term" value="P:peptidoglycan biosynthetic process"/>
    <property type="evidence" value="ECO:0007669"/>
    <property type="project" value="UniProtKB-UniPathway"/>
</dbReference>
<dbReference type="RefSeq" id="WP_111843218.1">
    <property type="nucleotide sequence ID" value="NZ_UEGI01000001.1"/>
</dbReference>
<keyword evidence="4 7" id="KW-0133">Cell shape</keyword>
<accession>A0A5C6YXU0</accession>
<dbReference type="GO" id="GO:0004180">
    <property type="term" value="F:carboxypeptidase activity"/>
    <property type="evidence" value="ECO:0007669"/>
    <property type="project" value="UniProtKB-ARBA"/>
</dbReference>
<dbReference type="AlphaFoldDB" id="A0A5C6YXU0"/>
<reference evidence="9 10" key="1">
    <citation type="submission" date="2019-08" db="EMBL/GenBank/DDBJ databases">
        <title>Genome of Aequorivita antarctica SW49 (type strain).</title>
        <authorList>
            <person name="Bowman J.P."/>
        </authorList>
    </citation>
    <scope>NUCLEOTIDE SEQUENCE [LARGE SCALE GENOMIC DNA]</scope>
    <source>
        <strain evidence="9 10">SW49</strain>
    </source>
</reference>
<organism evidence="9 10">
    <name type="scientific">Aequorivita antarctica</name>
    <dbReference type="NCBI Taxonomy" id="153266"/>
    <lineage>
        <taxon>Bacteria</taxon>
        <taxon>Pseudomonadati</taxon>
        <taxon>Bacteroidota</taxon>
        <taxon>Flavobacteriia</taxon>
        <taxon>Flavobacteriales</taxon>
        <taxon>Flavobacteriaceae</taxon>
        <taxon>Aequorivita</taxon>
    </lineage>
</organism>
<dbReference type="UniPathway" id="UPA00219"/>
<evidence type="ECO:0000256" key="1">
    <source>
        <dbReference type="ARBA" id="ARBA00004752"/>
    </source>
</evidence>
<dbReference type="InterPro" id="IPR005490">
    <property type="entry name" value="LD_TPept_cat_dom"/>
</dbReference>
<dbReference type="GO" id="GO:0071555">
    <property type="term" value="P:cell wall organization"/>
    <property type="evidence" value="ECO:0007669"/>
    <property type="project" value="UniProtKB-UniRule"/>
</dbReference>
<dbReference type="CDD" id="cd16913">
    <property type="entry name" value="YkuD_like"/>
    <property type="match status" value="1"/>
</dbReference>
<feature type="domain" description="L,D-TPase catalytic" evidence="8">
    <location>
        <begin position="146"/>
        <end position="290"/>
    </location>
</feature>
<name>A0A5C6YXU0_9FLAO</name>
<comment type="similarity">
    <text evidence="2">Belongs to the YkuD family.</text>
</comment>
<keyword evidence="6 7" id="KW-0961">Cell wall biogenesis/degradation</keyword>
<comment type="caution">
    <text evidence="9">The sequence shown here is derived from an EMBL/GenBank/DDBJ whole genome shotgun (WGS) entry which is preliminary data.</text>
</comment>
<dbReference type="PROSITE" id="PS52029">
    <property type="entry name" value="LD_TPASE"/>
    <property type="match status" value="1"/>
</dbReference>
<dbReference type="GO" id="GO:0008360">
    <property type="term" value="P:regulation of cell shape"/>
    <property type="evidence" value="ECO:0007669"/>
    <property type="project" value="UniProtKB-UniRule"/>
</dbReference>
<dbReference type="Pfam" id="PF03734">
    <property type="entry name" value="YkuD"/>
    <property type="match status" value="1"/>
</dbReference>
<evidence type="ECO:0000259" key="8">
    <source>
        <dbReference type="PROSITE" id="PS52029"/>
    </source>
</evidence>
<dbReference type="Gene3D" id="2.40.440.10">
    <property type="entry name" value="L,D-transpeptidase catalytic domain-like"/>
    <property type="match status" value="1"/>
</dbReference>
<comment type="pathway">
    <text evidence="1 7">Cell wall biogenesis; peptidoglycan biosynthesis.</text>
</comment>
<evidence type="ECO:0000256" key="3">
    <source>
        <dbReference type="ARBA" id="ARBA00022679"/>
    </source>
</evidence>
<feature type="active site" description="Proton donor/acceptor" evidence="7">
    <location>
        <position position="250"/>
    </location>
</feature>
<keyword evidence="3" id="KW-0808">Transferase</keyword>
<protein>
    <submittedName>
        <fullName evidence="9">L,D-transpeptidase</fullName>
    </submittedName>
</protein>
<evidence type="ECO:0000256" key="5">
    <source>
        <dbReference type="ARBA" id="ARBA00022984"/>
    </source>
</evidence>
<evidence type="ECO:0000256" key="2">
    <source>
        <dbReference type="ARBA" id="ARBA00005992"/>
    </source>
</evidence>
<gene>
    <name evidence="9" type="ORF">ESU54_14330</name>
</gene>
<evidence type="ECO:0000256" key="4">
    <source>
        <dbReference type="ARBA" id="ARBA00022960"/>
    </source>
</evidence>
<dbReference type="EMBL" id="VORT01000011">
    <property type="protein sequence ID" value="TXD71943.1"/>
    <property type="molecule type" value="Genomic_DNA"/>
</dbReference>
<dbReference type="InterPro" id="IPR038063">
    <property type="entry name" value="Transpep_catalytic_dom"/>
</dbReference>
<proteinExistence type="inferred from homology"/>
<dbReference type="GO" id="GO:0016740">
    <property type="term" value="F:transferase activity"/>
    <property type="evidence" value="ECO:0007669"/>
    <property type="project" value="UniProtKB-KW"/>
</dbReference>
<evidence type="ECO:0000313" key="9">
    <source>
        <dbReference type="EMBL" id="TXD71943.1"/>
    </source>
</evidence>
<keyword evidence="5 7" id="KW-0573">Peptidoglycan synthesis</keyword>
<evidence type="ECO:0000313" key="10">
    <source>
        <dbReference type="Proteomes" id="UP000321497"/>
    </source>
</evidence>
<sequence>MKNILLIIIIFSCISCVNKHQVNSTEEENINNVTDVVVDTLDQEITTIPIEIVVNKDIPIRSYFKWMDSIVAEHNQTHNYLIDEYIIVHNNKWIMDTLAHTDYYYLMDKGIFNEDPQALIALKKDQVLIIPDSIETIKIQTQLCNTSLELNIPEFRLRIIQNGKEIYKFPVRVGKVGKRYLAMAKNDVDMRTKPGIGEIIRVNKNPLFMNPQNNHKYTKTYRDDGKLTGLPAIPWLEPSINGRSVGQLIHPTTNLATLEKTSSNGCIGLRESDAWIVYYYAPLGTKVVFKYELQGKNDKGETVEFENIYPGFENIKLKEVTRDTL</sequence>
<feature type="active site" description="Nucleophile" evidence="7">
    <location>
        <position position="266"/>
    </location>
</feature>
<dbReference type="Proteomes" id="UP000321497">
    <property type="component" value="Unassembled WGS sequence"/>
</dbReference>